<accession>A0A841EAK4</accession>
<organism evidence="1 2">
    <name type="scientific">Streptomonospora salina</name>
    <dbReference type="NCBI Taxonomy" id="104205"/>
    <lineage>
        <taxon>Bacteria</taxon>
        <taxon>Bacillati</taxon>
        <taxon>Actinomycetota</taxon>
        <taxon>Actinomycetes</taxon>
        <taxon>Streptosporangiales</taxon>
        <taxon>Nocardiopsidaceae</taxon>
        <taxon>Streptomonospora</taxon>
    </lineage>
</organism>
<dbReference type="Proteomes" id="UP000578077">
    <property type="component" value="Unassembled WGS sequence"/>
</dbReference>
<gene>
    <name evidence="1" type="ORF">HNR25_001844</name>
</gene>
<sequence length="195" mass="20962">MSRADDTAAGALARLRRHYPYWDIRYYAATSLPERGVFVASIAPAPKFLRGVLTAAAASEEGLLRQLEIHNPVASRIAEAAGTGTRDLPAGEEAVARLQRQHPQWRIRYEIEPGGGQFVATRSLTAEQVGFGLLETVSADDAMELAHRLAYQDALTAGAEAIVRGIDIDPEDLIEGAGDLVAGCEELLRRAAGNL</sequence>
<reference evidence="1 2" key="1">
    <citation type="submission" date="2020-08" db="EMBL/GenBank/DDBJ databases">
        <title>Sequencing the genomes of 1000 actinobacteria strains.</title>
        <authorList>
            <person name="Klenk H.-P."/>
        </authorList>
    </citation>
    <scope>NUCLEOTIDE SEQUENCE [LARGE SCALE GENOMIC DNA]</scope>
    <source>
        <strain evidence="1 2">DSM 44593</strain>
    </source>
</reference>
<keyword evidence="2" id="KW-1185">Reference proteome</keyword>
<dbReference type="EMBL" id="JACHLY010000001">
    <property type="protein sequence ID" value="MBB5998093.1"/>
    <property type="molecule type" value="Genomic_DNA"/>
</dbReference>
<comment type="caution">
    <text evidence="1">The sequence shown here is derived from an EMBL/GenBank/DDBJ whole genome shotgun (WGS) entry which is preliminary data.</text>
</comment>
<proteinExistence type="predicted"/>
<name>A0A841EAK4_9ACTN</name>
<evidence type="ECO:0000313" key="2">
    <source>
        <dbReference type="Proteomes" id="UP000578077"/>
    </source>
</evidence>
<protein>
    <submittedName>
        <fullName evidence="1">Uncharacterized protein</fullName>
    </submittedName>
</protein>
<dbReference type="AlphaFoldDB" id="A0A841EAK4"/>
<dbReference type="RefSeq" id="WP_184634235.1">
    <property type="nucleotide sequence ID" value="NZ_BAABKT010000008.1"/>
</dbReference>
<evidence type="ECO:0000313" key="1">
    <source>
        <dbReference type="EMBL" id="MBB5998093.1"/>
    </source>
</evidence>